<feature type="domain" description="EamA" evidence="6">
    <location>
        <begin position="13"/>
        <end position="143"/>
    </location>
</feature>
<evidence type="ECO:0000313" key="8">
    <source>
        <dbReference type="Proteomes" id="UP000197768"/>
    </source>
</evidence>
<dbReference type="InterPro" id="IPR037185">
    <property type="entry name" value="EmrE-like"/>
</dbReference>
<dbReference type="PANTHER" id="PTHR32322">
    <property type="entry name" value="INNER MEMBRANE TRANSPORTER"/>
    <property type="match status" value="1"/>
</dbReference>
<comment type="caution">
    <text evidence="7">The sequence shown here is derived from an EMBL/GenBank/DDBJ whole genome shotgun (WGS) entry which is preliminary data.</text>
</comment>
<keyword evidence="4 5" id="KW-0472">Membrane</keyword>
<dbReference type="Proteomes" id="UP000197768">
    <property type="component" value="Unassembled WGS sequence"/>
</dbReference>
<dbReference type="Pfam" id="PF00892">
    <property type="entry name" value="EamA"/>
    <property type="match status" value="2"/>
</dbReference>
<evidence type="ECO:0000256" key="3">
    <source>
        <dbReference type="ARBA" id="ARBA00022989"/>
    </source>
</evidence>
<dbReference type="Gene3D" id="1.10.3730.20">
    <property type="match status" value="1"/>
</dbReference>
<dbReference type="EMBL" id="MTCZ01000101">
    <property type="protein sequence ID" value="OWP83570.1"/>
    <property type="molecule type" value="Genomic_DNA"/>
</dbReference>
<keyword evidence="3 5" id="KW-1133">Transmembrane helix</keyword>
<feature type="transmembrane region" description="Helical" evidence="5">
    <location>
        <begin position="12"/>
        <end position="31"/>
    </location>
</feature>
<evidence type="ECO:0000256" key="4">
    <source>
        <dbReference type="ARBA" id="ARBA00023136"/>
    </source>
</evidence>
<evidence type="ECO:0000256" key="1">
    <source>
        <dbReference type="ARBA" id="ARBA00004141"/>
    </source>
</evidence>
<feature type="transmembrane region" description="Helical" evidence="5">
    <location>
        <begin position="73"/>
        <end position="94"/>
    </location>
</feature>
<protein>
    <submittedName>
        <fullName evidence="7">Drug/metabolite-transporting permease</fullName>
    </submittedName>
</protein>
<accession>A0A246GHA0</accession>
<comment type="subcellular location">
    <subcellularLocation>
        <location evidence="1">Membrane</location>
        <topology evidence="1">Multi-pass membrane protein</topology>
    </subcellularLocation>
</comment>
<evidence type="ECO:0000256" key="2">
    <source>
        <dbReference type="ARBA" id="ARBA00022692"/>
    </source>
</evidence>
<dbReference type="AlphaFoldDB" id="A0A246GHA0"/>
<feature type="transmembrane region" description="Helical" evidence="5">
    <location>
        <begin position="276"/>
        <end position="293"/>
    </location>
</feature>
<feature type="transmembrane region" description="Helical" evidence="5">
    <location>
        <begin position="156"/>
        <end position="175"/>
    </location>
</feature>
<dbReference type="SUPFAM" id="SSF103481">
    <property type="entry name" value="Multidrug resistance efflux transporter EmrE"/>
    <property type="match status" value="2"/>
</dbReference>
<reference evidence="7 8" key="1">
    <citation type="journal article" date="2017" name="Infect. Genet. Evol.">
        <title>Comparative genome analysis of fish pathogen Flavobacterium columnare reveals extensive sequence diversity within the species.</title>
        <authorList>
            <person name="Kayansamruaj P."/>
            <person name="Dong H.T."/>
            <person name="Hirono I."/>
            <person name="Kondo H."/>
            <person name="Senapin S."/>
            <person name="Rodkhum C."/>
        </authorList>
    </citation>
    <scope>NUCLEOTIDE SEQUENCE [LARGE SCALE GENOMIC DNA]</scope>
    <source>
        <strain evidence="7 8">1215</strain>
    </source>
</reference>
<dbReference type="InterPro" id="IPR000620">
    <property type="entry name" value="EamA_dom"/>
</dbReference>
<feature type="transmembrane region" description="Helical" evidence="5">
    <location>
        <begin position="100"/>
        <end position="120"/>
    </location>
</feature>
<dbReference type="InterPro" id="IPR050638">
    <property type="entry name" value="AA-Vitamin_Transporters"/>
</dbReference>
<dbReference type="PANTHER" id="PTHR32322:SF14">
    <property type="entry name" value="PROTEIN PAGO"/>
    <property type="match status" value="1"/>
</dbReference>
<feature type="transmembrane region" description="Helical" evidence="5">
    <location>
        <begin position="127"/>
        <end position="144"/>
    </location>
</feature>
<proteinExistence type="predicted"/>
<feature type="transmembrane region" description="Helical" evidence="5">
    <location>
        <begin position="253"/>
        <end position="270"/>
    </location>
</feature>
<feature type="domain" description="EamA" evidence="6">
    <location>
        <begin position="157"/>
        <end position="293"/>
    </location>
</feature>
<name>A0A246GHA0_9FLAO</name>
<gene>
    <name evidence="7" type="ORF">BWK59_09820</name>
</gene>
<feature type="transmembrane region" description="Helical" evidence="5">
    <location>
        <begin position="43"/>
        <end position="61"/>
    </location>
</feature>
<feature type="transmembrane region" description="Helical" evidence="5">
    <location>
        <begin position="187"/>
        <end position="214"/>
    </location>
</feature>
<dbReference type="GO" id="GO:0016020">
    <property type="term" value="C:membrane"/>
    <property type="evidence" value="ECO:0007669"/>
    <property type="project" value="UniProtKB-SubCell"/>
</dbReference>
<feature type="transmembrane region" description="Helical" evidence="5">
    <location>
        <begin position="220"/>
        <end position="241"/>
    </location>
</feature>
<evidence type="ECO:0000256" key="5">
    <source>
        <dbReference type="SAM" id="Phobius"/>
    </source>
</evidence>
<sequence length="300" mass="33525">MKLIQKIQSLRLPILALIWVCFFFGTTWLASKQGVKVMPALQLAAIRQFIAAFFYISYFWFKKVPWPKAKQWRTIFILSILNFVLSNGLSTWGVKYISSGLGAVIGAIFPLWIVIISFFNGERLSKLAVVGLLVSFSGVCIVFFDYLTDFIKPDFQLGIFLSVLATITWAIGSMYTKKKAKNFNPYFSIGLQMLISSILLFAYTGATGTSISLFQIPSQAWWSIAYLVVFGSITTFIALIYILQHLPTEVSSIYAYVNPIVAVILGAIIFNEPFTITLLIGVVVVILGIYLINRGIKKGS</sequence>
<organism evidence="7 8">
    <name type="scientific">Flavobacterium davisii</name>
    <dbReference type="NCBI Taxonomy" id="2906077"/>
    <lineage>
        <taxon>Bacteria</taxon>
        <taxon>Pseudomonadati</taxon>
        <taxon>Bacteroidota</taxon>
        <taxon>Flavobacteriia</taxon>
        <taxon>Flavobacteriales</taxon>
        <taxon>Flavobacteriaceae</taxon>
        <taxon>Flavobacterium</taxon>
    </lineage>
</organism>
<dbReference type="RefSeq" id="WP_088393433.1">
    <property type="nucleotide sequence ID" value="NZ_MTCZ01000101.1"/>
</dbReference>
<evidence type="ECO:0000259" key="6">
    <source>
        <dbReference type="Pfam" id="PF00892"/>
    </source>
</evidence>
<keyword evidence="2 5" id="KW-0812">Transmembrane</keyword>
<evidence type="ECO:0000313" key="7">
    <source>
        <dbReference type="EMBL" id="OWP83570.1"/>
    </source>
</evidence>